<evidence type="ECO:0000313" key="2">
    <source>
        <dbReference type="EMBL" id="MCT2582667.1"/>
    </source>
</evidence>
<gene>
    <name evidence="2" type="ORF">JT362_05970</name>
</gene>
<organism evidence="2 3">
    <name type="scientific">Actinophytocola gossypii</name>
    <dbReference type="NCBI Taxonomy" id="2812003"/>
    <lineage>
        <taxon>Bacteria</taxon>
        <taxon>Bacillati</taxon>
        <taxon>Actinomycetota</taxon>
        <taxon>Actinomycetes</taxon>
        <taxon>Pseudonocardiales</taxon>
        <taxon>Pseudonocardiaceae</taxon>
    </lineage>
</organism>
<evidence type="ECO:0000313" key="3">
    <source>
        <dbReference type="Proteomes" id="UP001156441"/>
    </source>
</evidence>
<keyword evidence="1" id="KW-0472">Membrane</keyword>
<feature type="transmembrane region" description="Helical" evidence="1">
    <location>
        <begin position="16"/>
        <end position="39"/>
    </location>
</feature>
<comment type="caution">
    <text evidence="2">The sequence shown here is derived from an EMBL/GenBank/DDBJ whole genome shotgun (WGS) entry which is preliminary data.</text>
</comment>
<dbReference type="EMBL" id="JAFFZE010000006">
    <property type="protein sequence ID" value="MCT2582667.1"/>
    <property type="molecule type" value="Genomic_DNA"/>
</dbReference>
<reference evidence="2 3" key="1">
    <citation type="submission" date="2021-02" db="EMBL/GenBank/DDBJ databases">
        <title>Actinophytocola xerophila sp. nov., isolated from soil of cotton cropping field.</title>
        <authorList>
            <person name="Huang R."/>
            <person name="Chen X."/>
            <person name="Ge X."/>
            <person name="Liu W."/>
        </authorList>
    </citation>
    <scope>NUCLEOTIDE SEQUENCE [LARGE SCALE GENOMIC DNA]</scope>
    <source>
        <strain evidence="2 3">S1-96</strain>
    </source>
</reference>
<accession>A0ABT2J473</accession>
<name>A0ABT2J473_9PSEU</name>
<feature type="transmembrane region" description="Helical" evidence="1">
    <location>
        <begin position="51"/>
        <end position="75"/>
    </location>
</feature>
<dbReference type="RefSeq" id="WP_260190007.1">
    <property type="nucleotide sequence ID" value="NZ_JAFFZE010000006.1"/>
</dbReference>
<keyword evidence="1" id="KW-0812">Transmembrane</keyword>
<protein>
    <recommendedName>
        <fullName evidence="4">Integral membrane protein</fullName>
    </recommendedName>
</protein>
<dbReference type="Proteomes" id="UP001156441">
    <property type="component" value="Unassembled WGS sequence"/>
</dbReference>
<keyword evidence="3" id="KW-1185">Reference proteome</keyword>
<feature type="transmembrane region" description="Helical" evidence="1">
    <location>
        <begin position="84"/>
        <end position="107"/>
    </location>
</feature>
<sequence>MEQRPGRVSRVGTARALVLLGAVLAVGAAVLVCVGTLVAGPALLDQPGLSWPIVLAAVGFVVVVIGFAVVGSVLAARGRTVGSVVFNGCGTLLAGILVGITTLLLLISRIA</sequence>
<keyword evidence="1" id="KW-1133">Transmembrane helix</keyword>
<evidence type="ECO:0000256" key="1">
    <source>
        <dbReference type="SAM" id="Phobius"/>
    </source>
</evidence>
<proteinExistence type="predicted"/>
<evidence type="ECO:0008006" key="4">
    <source>
        <dbReference type="Google" id="ProtNLM"/>
    </source>
</evidence>